<evidence type="ECO:0008006" key="3">
    <source>
        <dbReference type="Google" id="ProtNLM"/>
    </source>
</evidence>
<dbReference type="AlphaFoldDB" id="A0AAV2ZD35"/>
<organism evidence="1 2">
    <name type="scientific">Lagenidium giganteum</name>
    <dbReference type="NCBI Taxonomy" id="4803"/>
    <lineage>
        <taxon>Eukaryota</taxon>
        <taxon>Sar</taxon>
        <taxon>Stramenopiles</taxon>
        <taxon>Oomycota</taxon>
        <taxon>Peronosporomycetes</taxon>
        <taxon>Pythiales</taxon>
        <taxon>Pythiaceae</taxon>
    </lineage>
</organism>
<keyword evidence="2" id="KW-1185">Reference proteome</keyword>
<evidence type="ECO:0000313" key="2">
    <source>
        <dbReference type="Proteomes" id="UP001146120"/>
    </source>
</evidence>
<protein>
    <recommendedName>
        <fullName evidence="3">GAG-pre-integrase domain-containing protein</fullName>
    </recommendedName>
</protein>
<proteinExistence type="predicted"/>
<gene>
    <name evidence="1" type="ORF">N0F65_010578</name>
</gene>
<dbReference type="Proteomes" id="UP001146120">
    <property type="component" value="Unassembled WGS sequence"/>
</dbReference>
<accession>A0AAV2ZD35</accession>
<reference evidence="1" key="2">
    <citation type="journal article" date="2023" name="Microbiol Resour">
        <title>Decontamination and Annotation of the Draft Genome Sequence of the Oomycete Lagenidium giganteum ARSEF 373.</title>
        <authorList>
            <person name="Morgan W.R."/>
            <person name="Tartar A."/>
        </authorList>
    </citation>
    <scope>NUCLEOTIDE SEQUENCE</scope>
    <source>
        <strain evidence="1">ARSEF 373</strain>
    </source>
</reference>
<reference evidence="1" key="1">
    <citation type="submission" date="2022-11" db="EMBL/GenBank/DDBJ databases">
        <authorList>
            <person name="Morgan W.R."/>
            <person name="Tartar A."/>
        </authorList>
    </citation>
    <scope>NUCLEOTIDE SEQUENCE</scope>
    <source>
        <strain evidence="1">ARSEF 373</strain>
    </source>
</reference>
<sequence>MLWYVVIKQRVLVVDGNEQEPDPPPAAFSVSEGILTAVDLLDTTDSLVQRGSVQEFHPRFGHLAYDTIERLAATATSGIDLTDRLRPLCVPCAEGKTTKQRLHTDGGGECVNADLFCKELGVSRH</sequence>
<dbReference type="EMBL" id="DAKRPA010000013">
    <property type="protein sequence ID" value="DBA03925.1"/>
    <property type="molecule type" value="Genomic_DNA"/>
</dbReference>
<comment type="caution">
    <text evidence="1">The sequence shown here is derived from an EMBL/GenBank/DDBJ whole genome shotgun (WGS) entry which is preliminary data.</text>
</comment>
<evidence type="ECO:0000313" key="1">
    <source>
        <dbReference type="EMBL" id="DBA03925.1"/>
    </source>
</evidence>
<name>A0AAV2ZD35_9STRA</name>